<dbReference type="PANTHER" id="PTHR42796">
    <property type="entry name" value="FUMARYLACETOACETATE HYDROLASE DOMAIN-CONTAINING PROTEIN 2A-RELATED"/>
    <property type="match status" value="1"/>
</dbReference>
<dbReference type="GO" id="GO:0016787">
    <property type="term" value="F:hydrolase activity"/>
    <property type="evidence" value="ECO:0007669"/>
    <property type="project" value="UniProtKB-KW"/>
</dbReference>
<keyword evidence="2" id="KW-0479">Metal-binding</keyword>
<proteinExistence type="inferred from homology"/>
<feature type="domain" description="Fumarylacetoacetase-like C-terminal" evidence="3">
    <location>
        <begin position="74"/>
        <end position="279"/>
    </location>
</feature>
<dbReference type="RefSeq" id="WP_277275331.1">
    <property type="nucleotide sequence ID" value="NZ_JAROCY010000002.1"/>
</dbReference>
<evidence type="ECO:0000256" key="2">
    <source>
        <dbReference type="ARBA" id="ARBA00022723"/>
    </source>
</evidence>
<dbReference type="InterPro" id="IPR011234">
    <property type="entry name" value="Fumarylacetoacetase-like_C"/>
</dbReference>
<dbReference type="InterPro" id="IPR051121">
    <property type="entry name" value="FAH"/>
</dbReference>
<comment type="caution">
    <text evidence="4">The sequence shown here is derived from an EMBL/GenBank/DDBJ whole genome shotgun (WGS) entry which is preliminary data.</text>
</comment>
<organism evidence="4 5">
    <name type="scientific">Novosphingobium cyanobacteriorum</name>
    <dbReference type="NCBI Taxonomy" id="3024215"/>
    <lineage>
        <taxon>Bacteria</taxon>
        <taxon>Pseudomonadati</taxon>
        <taxon>Pseudomonadota</taxon>
        <taxon>Alphaproteobacteria</taxon>
        <taxon>Sphingomonadales</taxon>
        <taxon>Sphingomonadaceae</taxon>
        <taxon>Novosphingobium</taxon>
    </lineage>
</organism>
<dbReference type="Pfam" id="PF01557">
    <property type="entry name" value="FAA_hydrolase"/>
    <property type="match status" value="1"/>
</dbReference>
<evidence type="ECO:0000313" key="4">
    <source>
        <dbReference type="EMBL" id="MDF8332172.1"/>
    </source>
</evidence>
<comment type="similarity">
    <text evidence="1">Belongs to the FAH family.</text>
</comment>
<name>A0ABT6CEB9_9SPHN</name>
<dbReference type="EMBL" id="JAROCY010000002">
    <property type="protein sequence ID" value="MDF8332172.1"/>
    <property type="molecule type" value="Genomic_DNA"/>
</dbReference>
<sequence>MRLISFRAKGDDRFGCQRDDGIVDLTGRMGGARTLRELLAADGVAEARAFAAGAAADFAIGDCELLPVIPDPAKIICLGLNYRGHAEEVGKPLPAKPVVFHRHAQTLVAHGAPILKPIVSDKFDYEGELAVVLGKRGGHIPAERALEHVAGYCCFNEASVRDWQKHSHLYGMGKNFRATGAIGPWLVTADEIPDPQALELTTRLNGEEVQRVGISDLIFSIPELIAYVSQAIDWLPGDILVTGTPSGVGLFRDPPVFLKQGDRVDVEISQIGVLSNPVVNEAA</sequence>
<dbReference type="Proteomes" id="UP001222770">
    <property type="component" value="Unassembled WGS sequence"/>
</dbReference>
<protein>
    <submittedName>
        <fullName evidence="4">Fumarylacetoacetate hydrolase family protein</fullName>
    </submittedName>
</protein>
<accession>A0ABT6CEB9</accession>
<reference evidence="4 5" key="1">
    <citation type="submission" date="2023-03" db="EMBL/GenBank/DDBJ databases">
        <title>Novosphingobium cyanobacteriorum sp. nov., isolated from a eutrophic reservoir during the Microcystis bloom period.</title>
        <authorList>
            <person name="Kang M."/>
            <person name="Le V."/>
            <person name="Ko S.-R."/>
            <person name="Lee S.-A."/>
            <person name="Ahn C.-Y."/>
        </authorList>
    </citation>
    <scope>NUCLEOTIDE SEQUENCE [LARGE SCALE GENOMIC DNA]</scope>
    <source>
        <strain evidence="4 5">HBC54</strain>
    </source>
</reference>
<evidence type="ECO:0000259" key="3">
    <source>
        <dbReference type="Pfam" id="PF01557"/>
    </source>
</evidence>
<dbReference type="Gene3D" id="3.90.850.10">
    <property type="entry name" value="Fumarylacetoacetase-like, C-terminal domain"/>
    <property type="match status" value="1"/>
</dbReference>
<keyword evidence="5" id="KW-1185">Reference proteome</keyword>
<dbReference type="PANTHER" id="PTHR42796:SF4">
    <property type="entry name" value="FUMARYLACETOACETATE HYDROLASE DOMAIN-CONTAINING PROTEIN 2A"/>
    <property type="match status" value="1"/>
</dbReference>
<keyword evidence="4" id="KW-0378">Hydrolase</keyword>
<gene>
    <name evidence="4" type="ORF">POM99_03085</name>
</gene>
<evidence type="ECO:0000256" key="1">
    <source>
        <dbReference type="ARBA" id="ARBA00010211"/>
    </source>
</evidence>
<dbReference type="SUPFAM" id="SSF56529">
    <property type="entry name" value="FAH"/>
    <property type="match status" value="1"/>
</dbReference>
<evidence type="ECO:0000313" key="5">
    <source>
        <dbReference type="Proteomes" id="UP001222770"/>
    </source>
</evidence>
<dbReference type="InterPro" id="IPR036663">
    <property type="entry name" value="Fumarylacetoacetase_C_sf"/>
</dbReference>